<dbReference type="InterPro" id="IPR001173">
    <property type="entry name" value="Glyco_trans_2-like"/>
</dbReference>
<feature type="domain" description="Ricin B lectin" evidence="20">
    <location>
        <begin position="421"/>
        <end position="535"/>
    </location>
</feature>
<evidence type="ECO:0000256" key="11">
    <source>
        <dbReference type="ARBA" id="ARBA00022968"/>
    </source>
</evidence>
<dbReference type="SUPFAM" id="SSF50370">
    <property type="entry name" value="Ricin B-like lectins"/>
    <property type="match status" value="1"/>
</dbReference>
<comment type="cofactor">
    <cofactor evidence="1 19">
        <name>Mn(2+)</name>
        <dbReference type="ChEBI" id="CHEBI:29035"/>
    </cofactor>
</comment>
<dbReference type="Gene3D" id="2.80.10.50">
    <property type="match status" value="1"/>
</dbReference>
<dbReference type="PROSITE" id="PS50231">
    <property type="entry name" value="RICIN_B_LECTIN"/>
    <property type="match status" value="1"/>
</dbReference>
<evidence type="ECO:0000256" key="3">
    <source>
        <dbReference type="ARBA" id="ARBA00004922"/>
    </source>
</evidence>
<protein>
    <recommendedName>
        <fullName evidence="5 19">Polypeptide N-acetylgalactosaminyltransferase</fullName>
        <ecNumber evidence="19">2.4.1.-</ecNumber>
    </recommendedName>
    <alternativeName>
        <fullName evidence="19">Protein-UDP acetylgalactosaminyltransferase</fullName>
    </alternativeName>
</protein>
<evidence type="ECO:0000256" key="7">
    <source>
        <dbReference type="ARBA" id="ARBA00022679"/>
    </source>
</evidence>
<keyword evidence="7 19" id="KW-0808">Transferase</keyword>
<comment type="similarity">
    <text evidence="4 19">Belongs to the glycosyltransferase 2 family. GalNAc-T subfamily.</text>
</comment>
<dbReference type="InterPro" id="IPR029044">
    <property type="entry name" value="Nucleotide-diphossugar_trans"/>
</dbReference>
<gene>
    <name evidence="21" type="primary">GALNT13</name>
</gene>
<dbReference type="PANTHER" id="PTHR11675">
    <property type="entry name" value="N-ACETYLGALACTOSAMINYLTRANSFERASE"/>
    <property type="match status" value="1"/>
</dbReference>
<organism evidence="21 22">
    <name type="scientific">Cebus imitator</name>
    <name type="common">Panamanian white-faced capuchin</name>
    <name type="synonym">Cebus capucinus imitator</name>
    <dbReference type="NCBI Taxonomy" id="2715852"/>
    <lineage>
        <taxon>Eukaryota</taxon>
        <taxon>Metazoa</taxon>
        <taxon>Chordata</taxon>
        <taxon>Craniata</taxon>
        <taxon>Vertebrata</taxon>
        <taxon>Euteleostomi</taxon>
        <taxon>Mammalia</taxon>
        <taxon>Eutheria</taxon>
        <taxon>Euarchontoglires</taxon>
        <taxon>Primates</taxon>
        <taxon>Haplorrhini</taxon>
        <taxon>Platyrrhini</taxon>
        <taxon>Cebidae</taxon>
        <taxon>Cebinae</taxon>
        <taxon>Cebus</taxon>
    </lineage>
</organism>
<evidence type="ECO:0000256" key="1">
    <source>
        <dbReference type="ARBA" id="ARBA00001936"/>
    </source>
</evidence>
<evidence type="ECO:0000256" key="13">
    <source>
        <dbReference type="ARBA" id="ARBA00023034"/>
    </source>
</evidence>
<comment type="subcellular location">
    <subcellularLocation>
        <location evidence="2 19">Golgi apparatus membrane</location>
        <topology evidence="2 19">Single-pass type II membrane protein</topology>
    </subcellularLocation>
</comment>
<dbReference type="GeneTree" id="ENSGT00940000158904"/>
<evidence type="ECO:0000256" key="15">
    <source>
        <dbReference type="ARBA" id="ARBA00023157"/>
    </source>
</evidence>
<keyword evidence="17 19" id="KW-0464">Manganese</keyword>
<dbReference type="UniPathway" id="UPA00378"/>
<keyword evidence="11" id="KW-0735">Signal-anchor</keyword>
<reference evidence="21" key="2">
    <citation type="submission" date="2025-09" db="UniProtKB">
        <authorList>
            <consortium name="Ensembl"/>
        </authorList>
    </citation>
    <scope>IDENTIFICATION</scope>
</reference>
<dbReference type="InterPro" id="IPR045885">
    <property type="entry name" value="GalNAc-T"/>
</dbReference>
<name>A0A2K5QCQ5_CEBIM</name>
<evidence type="ECO:0000256" key="10">
    <source>
        <dbReference type="ARBA" id="ARBA00022734"/>
    </source>
</evidence>
<dbReference type="InterPro" id="IPR000772">
    <property type="entry name" value="Ricin_B_lectin"/>
</dbReference>
<keyword evidence="10 19" id="KW-0430">Lectin</keyword>
<evidence type="ECO:0000313" key="22">
    <source>
        <dbReference type="Proteomes" id="UP000233040"/>
    </source>
</evidence>
<dbReference type="FunFam" id="3.90.550.10:FF:000005">
    <property type="entry name" value="Polypeptide N-acetylgalactosaminyltransferase"/>
    <property type="match status" value="1"/>
</dbReference>
<keyword evidence="8 19" id="KW-0812">Transmembrane</keyword>
<dbReference type="CDD" id="cd02510">
    <property type="entry name" value="pp-GalNAc-T"/>
    <property type="match status" value="1"/>
</dbReference>
<dbReference type="GO" id="GO:0004653">
    <property type="term" value="F:polypeptide N-acetylgalactosaminyltransferase activity"/>
    <property type="evidence" value="ECO:0007669"/>
    <property type="project" value="UniProtKB-EC"/>
</dbReference>
<evidence type="ECO:0000256" key="16">
    <source>
        <dbReference type="ARBA" id="ARBA00023180"/>
    </source>
</evidence>
<keyword evidence="16" id="KW-0325">Glycoprotein</keyword>
<dbReference type="InterPro" id="IPR035992">
    <property type="entry name" value="Ricin_B-like_lectins"/>
</dbReference>
<dbReference type="AlphaFoldDB" id="A0A2K5QCQ5"/>
<evidence type="ECO:0000256" key="8">
    <source>
        <dbReference type="ARBA" id="ARBA00022692"/>
    </source>
</evidence>
<dbReference type="Pfam" id="PF00652">
    <property type="entry name" value="Ricin_B_lectin"/>
    <property type="match status" value="1"/>
</dbReference>
<dbReference type="Ensembl" id="ENSCCAT00000031110.1">
    <property type="protein sequence ID" value="ENSCCAP00000013678.1"/>
    <property type="gene ID" value="ENSCCAG00000024645.1"/>
</dbReference>
<dbReference type="STRING" id="9516.ENSCCAP00000013678"/>
<evidence type="ECO:0000256" key="6">
    <source>
        <dbReference type="ARBA" id="ARBA00022676"/>
    </source>
</evidence>
<evidence type="ECO:0000256" key="17">
    <source>
        <dbReference type="ARBA" id="ARBA00023211"/>
    </source>
</evidence>
<proteinExistence type="inferred from homology"/>
<keyword evidence="12 19" id="KW-1133">Transmembrane helix</keyword>
<dbReference type="EC" id="2.4.1.-" evidence="19"/>
<evidence type="ECO:0000256" key="12">
    <source>
        <dbReference type="ARBA" id="ARBA00022989"/>
    </source>
</evidence>
<evidence type="ECO:0000256" key="18">
    <source>
        <dbReference type="ARBA" id="ARBA00050337"/>
    </source>
</evidence>
<dbReference type="SUPFAM" id="SSF53448">
    <property type="entry name" value="Nucleotide-diphospho-sugar transferases"/>
    <property type="match status" value="1"/>
</dbReference>
<dbReference type="OMA" id="PTVEACD"/>
<dbReference type="GO" id="GO:0030246">
    <property type="term" value="F:carbohydrate binding"/>
    <property type="evidence" value="ECO:0007669"/>
    <property type="project" value="UniProtKB-KW"/>
</dbReference>
<keyword evidence="9" id="KW-0479">Metal-binding</keyword>
<evidence type="ECO:0000256" key="2">
    <source>
        <dbReference type="ARBA" id="ARBA00004323"/>
    </source>
</evidence>
<dbReference type="Proteomes" id="UP000233040">
    <property type="component" value="Unassembled WGS sequence"/>
</dbReference>
<keyword evidence="15 19" id="KW-1015">Disulfide bond</keyword>
<evidence type="ECO:0000256" key="5">
    <source>
        <dbReference type="ARBA" id="ARBA00012644"/>
    </source>
</evidence>
<evidence type="ECO:0000256" key="14">
    <source>
        <dbReference type="ARBA" id="ARBA00023136"/>
    </source>
</evidence>
<comment type="pathway">
    <text evidence="3 19">Protein modification; protein glycosylation.</text>
</comment>
<accession>A0A2K5QCQ5</accession>
<keyword evidence="14 19" id="KW-0472">Membrane</keyword>
<dbReference type="Gene3D" id="3.90.550.10">
    <property type="entry name" value="Spore Coat Polysaccharide Biosynthesis Protein SpsA, Chain A"/>
    <property type="match status" value="1"/>
</dbReference>
<evidence type="ECO:0000256" key="9">
    <source>
        <dbReference type="ARBA" id="ARBA00022723"/>
    </source>
</evidence>
<feature type="transmembrane region" description="Helical" evidence="19">
    <location>
        <begin position="9"/>
        <end position="28"/>
    </location>
</feature>
<keyword evidence="22" id="KW-1185">Reference proteome</keyword>
<reference evidence="21" key="1">
    <citation type="submission" date="2025-08" db="UniProtKB">
        <authorList>
            <consortium name="Ensembl"/>
        </authorList>
    </citation>
    <scope>IDENTIFICATION</scope>
</reference>
<sequence length="555" mass="63951">MRRFVYCKVVLATSLMWVLVDVFLLLYFSECNKCDEKKERSLLPALRAVISRNQEGPGEMGKAVLIPKDDQEKMKELFKINQFNLMASDLIALNRSLPDVRLEGCKTKVYPDELPNTSVVIVFHNEAWSTLLRTVYSVINRSPHYLLSEVILVDDASERDFLKLTLENYVKNLEVPVKIIRMEERSGLIRARLRGAAASKGQVITFLDAHCECTLGWLEPLLARIKEDPIIDVISDDTFEYMAGSDMTYGGFNWKLNFRWYPVPQREMDRRKGDRTLPVRTPTMAGGLFSIDRNYFEEIGTYDAGMDIWGGENLEMSFRIWQCGGSLEIVTCSHVGHVFRKATPYTFPGGTGHVINKNNRRLAEVWMDEFKDFFYIISPGVVKVDYGDVSVRKTLRENLKCKPFSWYLENIYPDSQIPRRYYSLGEIRNVETNQCLDNMGRKENEKVGIFNCHGMGGNQVFSYTADKEIRTDDLCLDVSRLNGPVIMLKCHHMRGNQLWEYDAESCLSVNKVADGSQHPTVETCNDSTLQKWLLRNYTRMEIFRNIFGNSTDYIL</sequence>
<keyword evidence="13 19" id="KW-0333">Golgi apparatus</keyword>
<evidence type="ECO:0000256" key="19">
    <source>
        <dbReference type="RuleBase" id="RU361242"/>
    </source>
</evidence>
<dbReference type="GO" id="GO:0016266">
    <property type="term" value="P:protein O-linked glycosylation via N-acetyl-galactosamine"/>
    <property type="evidence" value="ECO:0007669"/>
    <property type="project" value="UniProtKB-ARBA"/>
</dbReference>
<dbReference type="FunFam" id="2.80.10.50:FF:000014">
    <property type="entry name" value="Polypeptide N-acetylgalactosaminyltransferase"/>
    <property type="match status" value="1"/>
</dbReference>
<keyword evidence="6 19" id="KW-0328">Glycosyltransferase</keyword>
<comment type="catalytic activity">
    <reaction evidence="18">
        <text>L-seryl-[protein] + UDP-N-acetyl-alpha-D-galactosamine = a 3-O-[N-acetyl-alpha-D-galactosaminyl]-L-seryl-[protein] + UDP + H(+)</text>
        <dbReference type="Rhea" id="RHEA:23956"/>
        <dbReference type="Rhea" id="RHEA-COMP:9863"/>
        <dbReference type="Rhea" id="RHEA-COMP:12788"/>
        <dbReference type="ChEBI" id="CHEBI:15378"/>
        <dbReference type="ChEBI" id="CHEBI:29999"/>
        <dbReference type="ChEBI" id="CHEBI:53604"/>
        <dbReference type="ChEBI" id="CHEBI:58223"/>
        <dbReference type="ChEBI" id="CHEBI:67138"/>
        <dbReference type="EC" id="2.4.1.41"/>
    </reaction>
    <physiologicalReaction direction="left-to-right" evidence="18">
        <dbReference type="Rhea" id="RHEA:23957"/>
    </physiologicalReaction>
</comment>
<evidence type="ECO:0000259" key="20">
    <source>
        <dbReference type="SMART" id="SM00458"/>
    </source>
</evidence>
<evidence type="ECO:0000313" key="21">
    <source>
        <dbReference type="Ensembl" id="ENSCCAP00000013678.1"/>
    </source>
</evidence>
<dbReference type="GO" id="GO:0000139">
    <property type="term" value="C:Golgi membrane"/>
    <property type="evidence" value="ECO:0007669"/>
    <property type="project" value="UniProtKB-SubCell"/>
</dbReference>
<dbReference type="Pfam" id="PF00535">
    <property type="entry name" value="Glycos_transf_2"/>
    <property type="match status" value="1"/>
</dbReference>
<dbReference type="GO" id="GO:0046872">
    <property type="term" value="F:metal ion binding"/>
    <property type="evidence" value="ECO:0007669"/>
    <property type="project" value="UniProtKB-KW"/>
</dbReference>
<dbReference type="SMART" id="SM00458">
    <property type="entry name" value="RICIN"/>
    <property type="match status" value="1"/>
</dbReference>
<evidence type="ECO:0000256" key="4">
    <source>
        <dbReference type="ARBA" id="ARBA00005680"/>
    </source>
</evidence>
<dbReference type="PANTHER" id="PTHR11675:SF47">
    <property type="entry name" value="POLYPEPTIDE N-ACETYLGALACTOSAMINYLTRANSFERASE 13"/>
    <property type="match status" value="1"/>
</dbReference>